<dbReference type="Proteomes" id="UP000016933">
    <property type="component" value="Unassembled WGS sequence"/>
</dbReference>
<evidence type="ECO:0000313" key="2">
    <source>
        <dbReference type="EMBL" id="EME45160.1"/>
    </source>
</evidence>
<proteinExistence type="predicted"/>
<dbReference type="STRING" id="675120.N1PS26"/>
<feature type="region of interest" description="Disordered" evidence="1">
    <location>
        <begin position="73"/>
        <end position="97"/>
    </location>
</feature>
<sequence>MFSKPRPVPSKAALKFLCQLAYISSGTAAGVATLCAEERRRRTHIVQKIADNAKRLRQSPRHVHNAAALMEWDEDFGHQDQNQEQGNSLPDVKKMNDAKALRKRYSSLVNRSAHAPELPSFVERGYGQLVETDHKHSRR</sequence>
<dbReference type="AlphaFoldDB" id="N1PS26"/>
<protein>
    <submittedName>
        <fullName evidence="2">Uncharacterized protein</fullName>
    </submittedName>
</protein>
<dbReference type="OrthoDB" id="185373at2759"/>
<dbReference type="eggNOG" id="ENOG502T1YW">
    <property type="taxonomic scope" value="Eukaryota"/>
</dbReference>
<reference evidence="3" key="1">
    <citation type="journal article" date="2012" name="PLoS Genet.">
        <title>The genomes of the fungal plant pathogens Cladosporium fulvum and Dothistroma septosporum reveal adaptation to different hosts and lifestyles but also signatures of common ancestry.</title>
        <authorList>
            <person name="de Wit P.J.G.M."/>
            <person name="van der Burgt A."/>
            <person name="Oekmen B."/>
            <person name="Stergiopoulos I."/>
            <person name="Abd-Elsalam K.A."/>
            <person name="Aerts A.L."/>
            <person name="Bahkali A.H."/>
            <person name="Beenen H.G."/>
            <person name="Chettri P."/>
            <person name="Cox M.P."/>
            <person name="Datema E."/>
            <person name="de Vries R.P."/>
            <person name="Dhillon B."/>
            <person name="Ganley A.R."/>
            <person name="Griffiths S.A."/>
            <person name="Guo Y."/>
            <person name="Hamelin R.C."/>
            <person name="Henrissat B."/>
            <person name="Kabir M.S."/>
            <person name="Jashni M.K."/>
            <person name="Kema G."/>
            <person name="Klaubauf S."/>
            <person name="Lapidus A."/>
            <person name="Levasseur A."/>
            <person name="Lindquist E."/>
            <person name="Mehrabi R."/>
            <person name="Ohm R.A."/>
            <person name="Owen T.J."/>
            <person name="Salamov A."/>
            <person name="Schwelm A."/>
            <person name="Schijlen E."/>
            <person name="Sun H."/>
            <person name="van den Burg H.A."/>
            <person name="van Ham R.C.H.J."/>
            <person name="Zhang S."/>
            <person name="Goodwin S.B."/>
            <person name="Grigoriev I.V."/>
            <person name="Collemare J."/>
            <person name="Bradshaw R.E."/>
        </authorList>
    </citation>
    <scope>NUCLEOTIDE SEQUENCE [LARGE SCALE GENOMIC DNA]</scope>
    <source>
        <strain evidence="3">NZE10 / CBS 128990</strain>
    </source>
</reference>
<gene>
    <name evidence="2" type="ORF">DOTSEDRAFT_116533</name>
</gene>
<name>N1PS26_DOTSN</name>
<feature type="non-terminal residue" evidence="2">
    <location>
        <position position="139"/>
    </location>
</feature>
<feature type="region of interest" description="Disordered" evidence="1">
    <location>
        <begin position="116"/>
        <end position="139"/>
    </location>
</feature>
<dbReference type="HOGENOM" id="CLU_120766_0_0_1"/>
<evidence type="ECO:0000313" key="3">
    <source>
        <dbReference type="Proteomes" id="UP000016933"/>
    </source>
</evidence>
<accession>N1PS26</accession>
<organism evidence="2 3">
    <name type="scientific">Dothistroma septosporum (strain NZE10 / CBS 128990)</name>
    <name type="common">Red band needle blight fungus</name>
    <name type="synonym">Mycosphaerella pini</name>
    <dbReference type="NCBI Taxonomy" id="675120"/>
    <lineage>
        <taxon>Eukaryota</taxon>
        <taxon>Fungi</taxon>
        <taxon>Dikarya</taxon>
        <taxon>Ascomycota</taxon>
        <taxon>Pezizomycotina</taxon>
        <taxon>Dothideomycetes</taxon>
        <taxon>Dothideomycetidae</taxon>
        <taxon>Mycosphaerellales</taxon>
        <taxon>Mycosphaerellaceae</taxon>
        <taxon>Dothistroma</taxon>
    </lineage>
</organism>
<reference evidence="2 3" key="2">
    <citation type="journal article" date="2012" name="PLoS Pathog.">
        <title>Diverse lifestyles and strategies of plant pathogenesis encoded in the genomes of eighteen Dothideomycetes fungi.</title>
        <authorList>
            <person name="Ohm R.A."/>
            <person name="Feau N."/>
            <person name="Henrissat B."/>
            <person name="Schoch C.L."/>
            <person name="Horwitz B.A."/>
            <person name="Barry K.W."/>
            <person name="Condon B.J."/>
            <person name="Copeland A.C."/>
            <person name="Dhillon B."/>
            <person name="Glaser F."/>
            <person name="Hesse C.N."/>
            <person name="Kosti I."/>
            <person name="LaButti K."/>
            <person name="Lindquist E.A."/>
            <person name="Lucas S."/>
            <person name="Salamov A.A."/>
            <person name="Bradshaw R.E."/>
            <person name="Ciuffetti L."/>
            <person name="Hamelin R.C."/>
            <person name="Kema G.H.J."/>
            <person name="Lawrence C."/>
            <person name="Scott J.A."/>
            <person name="Spatafora J.W."/>
            <person name="Turgeon B.G."/>
            <person name="de Wit P.J.G.M."/>
            <person name="Zhong S."/>
            <person name="Goodwin S.B."/>
            <person name="Grigoriev I.V."/>
        </authorList>
    </citation>
    <scope>NUCLEOTIDE SEQUENCE [LARGE SCALE GENOMIC DNA]</scope>
    <source>
        <strain evidence="3">NZE10 / CBS 128990</strain>
    </source>
</reference>
<keyword evidence="3" id="KW-1185">Reference proteome</keyword>
<feature type="compositionally biased region" description="Polar residues" evidence="1">
    <location>
        <begin position="79"/>
        <end position="88"/>
    </location>
</feature>
<dbReference type="EMBL" id="KB446538">
    <property type="protein sequence ID" value="EME45160.1"/>
    <property type="molecule type" value="Genomic_DNA"/>
</dbReference>
<evidence type="ECO:0000256" key="1">
    <source>
        <dbReference type="SAM" id="MobiDB-lite"/>
    </source>
</evidence>